<evidence type="ECO:0000256" key="7">
    <source>
        <dbReference type="SAM" id="Phobius"/>
    </source>
</evidence>
<sequence length="318" mass="37947">MNRPIINQYLKSMSIYNMISNGTIMYFSNIIGYNFYNKNLRPETQNIYKLLYSSFRSMYCLISKPVFIIKSNKIIIQLFYFLLVPRIFKYKKKKKYSYIKKRKGYVFFNNKFNVIKRSNRFTANNNSIVNTQNTNFNFKIKFNQKLLKKFIKKKSISKRKQLVKLDKINLINLYPLKFKKLCEVLNNFFKKPVELDLIRLHYPYNDSNILVRLLAFMINKIKIRRITRKLFKNAVIKSIKKNNNKDKTNIIPAFLSGLTIKVAGRLMKYKVIPRKTVKIVKRGSSSIGKINYTDFSRYTNKNRRGAFTIFIKSGQNFF</sequence>
<keyword evidence="7" id="KW-1133">Transmembrane helix</keyword>
<dbReference type="EMBL" id="CM032192">
    <property type="protein sequence ID" value="KAG7085323.1"/>
    <property type="molecule type" value="Genomic_DNA"/>
</dbReference>
<dbReference type="GO" id="GO:1990904">
    <property type="term" value="C:ribonucleoprotein complex"/>
    <property type="evidence" value="ECO:0007669"/>
    <property type="project" value="UniProtKB-KW"/>
</dbReference>
<dbReference type="Pfam" id="PF05316">
    <property type="entry name" value="VAR1"/>
    <property type="match status" value="1"/>
</dbReference>
<dbReference type="GeneID" id="66082892"/>
<evidence type="ECO:0000256" key="2">
    <source>
        <dbReference type="ARBA" id="ARBA00010761"/>
    </source>
</evidence>
<evidence type="ECO:0000256" key="4">
    <source>
        <dbReference type="ARBA" id="ARBA00023128"/>
    </source>
</evidence>
<gene>
    <name evidence="8" type="ORF">E1B28_013817</name>
</gene>
<reference evidence="8" key="1">
    <citation type="journal article" date="2021" name="Genome Biol. Evol.">
        <title>The assembled and annotated genome of the fairy-ring fungus Marasmius oreades.</title>
        <authorList>
            <person name="Hiltunen M."/>
            <person name="Ament-Velasquez S.L."/>
            <person name="Johannesson H."/>
        </authorList>
    </citation>
    <scope>NUCLEOTIDE SEQUENCE</scope>
    <source>
        <strain evidence="8">03SP1</strain>
    </source>
</reference>
<keyword evidence="7" id="KW-0472">Membrane</keyword>
<organism evidence="8 9">
    <name type="scientific">Marasmius oreades</name>
    <name type="common">fairy-ring Marasmius</name>
    <dbReference type="NCBI Taxonomy" id="181124"/>
    <lineage>
        <taxon>Eukaryota</taxon>
        <taxon>Fungi</taxon>
        <taxon>Dikarya</taxon>
        <taxon>Basidiomycota</taxon>
        <taxon>Agaricomycotina</taxon>
        <taxon>Agaricomycetes</taxon>
        <taxon>Agaricomycetidae</taxon>
        <taxon>Agaricales</taxon>
        <taxon>Marasmiineae</taxon>
        <taxon>Marasmiaceae</taxon>
        <taxon>Marasmius</taxon>
    </lineage>
</organism>
<comment type="similarity">
    <text evidence="2">Belongs to the universal ribosomal protein uS3 family.</text>
</comment>
<dbReference type="GO" id="GO:0005739">
    <property type="term" value="C:mitochondrion"/>
    <property type="evidence" value="ECO:0007669"/>
    <property type="project" value="UniProtKB-SubCell"/>
</dbReference>
<dbReference type="AlphaFoldDB" id="A0A9P7UJQ0"/>
<keyword evidence="7" id="KW-0812">Transmembrane</keyword>
<name>A0A9P7UJQ0_9AGAR</name>
<evidence type="ECO:0000313" key="8">
    <source>
        <dbReference type="EMBL" id="KAG7085323.1"/>
    </source>
</evidence>
<evidence type="ECO:0000313" key="9">
    <source>
        <dbReference type="Proteomes" id="UP001049176"/>
    </source>
</evidence>
<dbReference type="Proteomes" id="UP001049176">
    <property type="component" value="Mitochondrion MT"/>
</dbReference>
<dbReference type="OrthoDB" id="3260152at2759"/>
<feature type="transmembrane region" description="Helical" evidence="7">
    <location>
        <begin position="15"/>
        <end position="36"/>
    </location>
</feature>
<geneLocation type="mitochondrion" evidence="8"/>
<comment type="subcellular location">
    <subcellularLocation>
        <location evidence="1">Mitochondrion</location>
    </subcellularLocation>
</comment>
<protein>
    <recommendedName>
        <fullName evidence="6">Small ribosomal subunit protein uS3m</fullName>
    </recommendedName>
</protein>
<keyword evidence="5" id="KW-0687">Ribonucleoprotein</keyword>
<evidence type="ECO:0000256" key="6">
    <source>
        <dbReference type="ARBA" id="ARBA00035157"/>
    </source>
</evidence>
<dbReference type="GO" id="GO:0003735">
    <property type="term" value="F:structural constituent of ribosome"/>
    <property type="evidence" value="ECO:0007669"/>
    <property type="project" value="InterPro"/>
</dbReference>
<dbReference type="InterPro" id="IPR007980">
    <property type="entry name" value="Ribosomal_uS3m_fun"/>
</dbReference>
<dbReference type="GO" id="GO:0006412">
    <property type="term" value="P:translation"/>
    <property type="evidence" value="ECO:0007669"/>
    <property type="project" value="InterPro"/>
</dbReference>
<dbReference type="RefSeq" id="XP_043001794.1">
    <property type="nucleotide sequence ID" value="NW_025064824.1"/>
</dbReference>
<evidence type="ECO:0000256" key="1">
    <source>
        <dbReference type="ARBA" id="ARBA00004173"/>
    </source>
</evidence>
<feature type="transmembrane region" description="Helical" evidence="7">
    <location>
        <begin position="74"/>
        <end position="90"/>
    </location>
</feature>
<dbReference type="GO" id="GO:0005840">
    <property type="term" value="C:ribosome"/>
    <property type="evidence" value="ECO:0007669"/>
    <property type="project" value="UniProtKB-KW"/>
</dbReference>
<accession>A0A9P7UJQ0</accession>
<proteinExistence type="inferred from homology"/>
<keyword evidence="9" id="KW-1185">Reference proteome</keyword>
<evidence type="ECO:0000256" key="3">
    <source>
        <dbReference type="ARBA" id="ARBA00022980"/>
    </source>
</evidence>
<keyword evidence="4 8" id="KW-0496">Mitochondrion</keyword>
<comment type="caution">
    <text evidence="8">The sequence shown here is derived from an EMBL/GenBank/DDBJ whole genome shotgun (WGS) entry which is preliminary data.</text>
</comment>
<evidence type="ECO:0000256" key="5">
    <source>
        <dbReference type="ARBA" id="ARBA00023274"/>
    </source>
</evidence>
<keyword evidence="3" id="KW-0689">Ribosomal protein</keyword>